<comment type="caution">
    <text evidence="7">The sequence shown here is derived from an EMBL/GenBank/DDBJ whole genome shotgun (WGS) entry which is preliminary data.</text>
</comment>
<feature type="region of interest" description="Disordered" evidence="5">
    <location>
        <begin position="599"/>
        <end position="667"/>
    </location>
</feature>
<dbReference type="EMBL" id="BDIP01001749">
    <property type="protein sequence ID" value="GIQ85063.1"/>
    <property type="molecule type" value="Genomic_DNA"/>
</dbReference>
<comment type="similarity">
    <text evidence="4">Belongs to the PP2C family.</text>
</comment>
<keyword evidence="1" id="KW-0479">Metal-binding</keyword>
<dbReference type="Proteomes" id="UP000265618">
    <property type="component" value="Unassembled WGS sequence"/>
</dbReference>
<dbReference type="PROSITE" id="PS51746">
    <property type="entry name" value="PPM_2"/>
    <property type="match status" value="1"/>
</dbReference>
<dbReference type="OrthoDB" id="10264738at2759"/>
<feature type="domain" description="PPM-type phosphatase" evidence="6">
    <location>
        <begin position="13"/>
        <end position="433"/>
    </location>
</feature>
<evidence type="ECO:0000256" key="4">
    <source>
        <dbReference type="RuleBase" id="RU003465"/>
    </source>
</evidence>
<dbReference type="Gene3D" id="3.60.40.10">
    <property type="entry name" value="PPM-type phosphatase domain"/>
    <property type="match status" value="1"/>
</dbReference>
<feature type="compositionally biased region" description="Acidic residues" evidence="5">
    <location>
        <begin position="605"/>
        <end position="616"/>
    </location>
</feature>
<organism evidence="7 8">
    <name type="scientific">Kipferlia bialata</name>
    <dbReference type="NCBI Taxonomy" id="797122"/>
    <lineage>
        <taxon>Eukaryota</taxon>
        <taxon>Metamonada</taxon>
        <taxon>Carpediemonas-like organisms</taxon>
        <taxon>Kipferlia</taxon>
    </lineage>
</organism>
<evidence type="ECO:0000313" key="7">
    <source>
        <dbReference type="EMBL" id="GIQ85063.1"/>
    </source>
</evidence>
<accession>A0A9K3GJA3</accession>
<dbReference type="AlphaFoldDB" id="A0A9K3GJA3"/>
<evidence type="ECO:0000256" key="1">
    <source>
        <dbReference type="ARBA" id="ARBA00022723"/>
    </source>
</evidence>
<evidence type="ECO:0000256" key="2">
    <source>
        <dbReference type="ARBA" id="ARBA00022801"/>
    </source>
</evidence>
<name>A0A9K3GJA3_9EUKA</name>
<sequence>MKSIKTYQPHSFVYGAASMCGRRPTMEDAHSAILNAEEAREDALQPIVEQQILTPHNPSPACSGSDSRGEMEVPTSECGAGRGSFFFGVFDGHVGDICSHYSADNLWRHVFKSDVMVKAEPTEAEVCETLVQAFIENDRQWLSLAKQQGKPDGCTACSALLHKGTLYCANAGDTRCVLCYGGRAIELSDDHKPKRESERMRIEAAGGVVHPTLVKLPSNDMPLFPFGPDRVWPGGLSVSRGFGDIGTKDRDQLDIYRVGADLVSAVPEVRYIHIGGPEVASPLEEPSMTVDADEADIAEAEAAAAREAGVEFMILACDGLWDVMTSQDAVDFVRRSLPSAITGAMRKRAGLSNPLETSHLLESVRRNVFGQTATGVVVPQSSGDLTRASAISYSGPQLTDIFADASETLSSSLVSEAYNIGSNDNITTAVVLFPSGLPSTLAEWDSLASLVNTVAYPSRSPISSMGDQAEVPMSEAERATKALREAAQVASFRVMDALLAEKPENAAQSAEAEKERDRQFVARAIALGHEQRAAVRVPPVSTYDNKEDPSAPGPLDRARAKTVSMALPGTEHMAPMRRMLSCGLSPEVIGIVALPVTAQKATGPDPDDSLDGEEDTGPMPESQAVAGGKGDMGDTRITIVEPIAQPDVRESEAVDEAPCRPTPPAPM</sequence>
<dbReference type="SMART" id="SM00332">
    <property type="entry name" value="PP2Cc"/>
    <property type="match status" value="1"/>
</dbReference>
<dbReference type="PROSITE" id="PS01032">
    <property type="entry name" value="PPM_1"/>
    <property type="match status" value="1"/>
</dbReference>
<dbReference type="PANTHER" id="PTHR13832">
    <property type="entry name" value="PROTEIN PHOSPHATASE 2C"/>
    <property type="match status" value="1"/>
</dbReference>
<dbReference type="InterPro" id="IPR001932">
    <property type="entry name" value="PPM-type_phosphatase-like_dom"/>
</dbReference>
<keyword evidence="8" id="KW-1185">Reference proteome</keyword>
<gene>
    <name evidence="7" type="ORF">KIPB_006676</name>
</gene>
<dbReference type="SUPFAM" id="SSF81606">
    <property type="entry name" value="PP2C-like"/>
    <property type="match status" value="1"/>
</dbReference>
<proteinExistence type="inferred from homology"/>
<evidence type="ECO:0000259" key="6">
    <source>
        <dbReference type="PROSITE" id="PS51746"/>
    </source>
</evidence>
<evidence type="ECO:0000256" key="5">
    <source>
        <dbReference type="SAM" id="MobiDB-lite"/>
    </source>
</evidence>
<evidence type="ECO:0000313" key="8">
    <source>
        <dbReference type="Proteomes" id="UP000265618"/>
    </source>
</evidence>
<dbReference type="PANTHER" id="PTHR13832:SF790">
    <property type="entry name" value="PROTEIN PHOSPHATASE 2C 22-RELATED"/>
    <property type="match status" value="1"/>
</dbReference>
<dbReference type="InterPro" id="IPR000222">
    <property type="entry name" value="PP2C_BS"/>
</dbReference>
<protein>
    <submittedName>
        <fullName evidence="7">Protein phosphatase 2C family</fullName>
    </submittedName>
</protein>
<keyword evidence="3 4" id="KW-0904">Protein phosphatase</keyword>
<dbReference type="Pfam" id="PF00481">
    <property type="entry name" value="PP2C"/>
    <property type="match status" value="2"/>
</dbReference>
<feature type="region of interest" description="Disordered" evidence="5">
    <location>
        <begin position="54"/>
        <end position="74"/>
    </location>
</feature>
<feature type="compositionally biased region" description="Polar residues" evidence="5">
    <location>
        <begin position="54"/>
        <end position="66"/>
    </location>
</feature>
<evidence type="ECO:0000256" key="3">
    <source>
        <dbReference type="ARBA" id="ARBA00022912"/>
    </source>
</evidence>
<dbReference type="GO" id="GO:0004722">
    <property type="term" value="F:protein serine/threonine phosphatase activity"/>
    <property type="evidence" value="ECO:0007669"/>
    <property type="project" value="InterPro"/>
</dbReference>
<reference evidence="7 8" key="1">
    <citation type="journal article" date="2018" name="PLoS ONE">
        <title>The draft genome of Kipferlia bialata reveals reductive genome evolution in fornicate parasites.</title>
        <authorList>
            <person name="Tanifuji G."/>
            <person name="Takabayashi S."/>
            <person name="Kume K."/>
            <person name="Takagi M."/>
            <person name="Nakayama T."/>
            <person name="Kamikawa R."/>
            <person name="Inagaki Y."/>
            <person name="Hashimoto T."/>
        </authorList>
    </citation>
    <scope>NUCLEOTIDE SEQUENCE [LARGE SCALE GENOMIC DNA]</scope>
    <source>
        <strain evidence="7">NY0173</strain>
    </source>
</reference>
<dbReference type="InterPro" id="IPR036457">
    <property type="entry name" value="PPM-type-like_dom_sf"/>
</dbReference>
<dbReference type="GO" id="GO:0046872">
    <property type="term" value="F:metal ion binding"/>
    <property type="evidence" value="ECO:0007669"/>
    <property type="project" value="UniProtKB-KW"/>
</dbReference>
<dbReference type="InterPro" id="IPR015655">
    <property type="entry name" value="PP2C"/>
</dbReference>
<keyword evidence="2 4" id="KW-0378">Hydrolase</keyword>
<dbReference type="CDD" id="cd00143">
    <property type="entry name" value="PP2Cc"/>
    <property type="match status" value="1"/>
</dbReference>